<feature type="chain" id="PRO_5022154747" evidence="1">
    <location>
        <begin position="24"/>
        <end position="429"/>
    </location>
</feature>
<evidence type="ECO:0000256" key="1">
    <source>
        <dbReference type="SAM" id="SignalP"/>
    </source>
</evidence>
<comment type="caution">
    <text evidence="2">The sequence shown here is derived from an EMBL/GenBank/DDBJ whole genome shotgun (WGS) entry which is preliminary data.</text>
</comment>
<dbReference type="NCBIfam" id="NF009442">
    <property type="entry name" value="PRK12798.1-4"/>
    <property type="match status" value="1"/>
</dbReference>
<dbReference type="EMBL" id="VIWP01000004">
    <property type="protein sequence ID" value="TWF53372.1"/>
    <property type="molecule type" value="Genomic_DNA"/>
</dbReference>
<sequence>MTVKRWSAPILLAASALCGAAFAWPVHAQQKQDLAPYNMLRSLQFVQDSVVLGDHSAGEMQRFMLGTLDERLRTAPAAVFEDPRNVDAALIYAMSGGNPTTLEFLASRDIAGNFDNRVTDALRKYLSGKGSLIAKSLADMAEEYKDRKLGPYLALVTGNVTVPRDPKGALAYYDWARLTAPGTIIEEAALRRSVAITVDAGMVDKALNYSRQYARRFEHSPYASQFVDFFVQLVVGHFGEVKEEDIDNSVEFFDVDRRREVFLRIARAATIGGKTELARLASAKAEALGGDAARQPETLARLYGGVATVPTKNTGEAMQALSAIPDEILSPRDRALREAAKVIAEQVVTKPTAESLAQEKLANITNANDANLPIAQQPGHEVGGSKPAAEGLSAATAAPVDAAFQTFVDNGRSKLTAIDDLLNEEKASK</sequence>
<dbReference type="AlphaFoldDB" id="A0A561QSU2"/>
<proteinExistence type="predicted"/>
<name>A0A561QSU2_9HYPH</name>
<accession>A0A561QSU2</accession>
<dbReference type="OrthoDB" id="9812933at2"/>
<feature type="signal peptide" evidence="1">
    <location>
        <begin position="1"/>
        <end position="23"/>
    </location>
</feature>
<protein>
    <submittedName>
        <fullName evidence="2">Chemotaxis protein MotC</fullName>
    </submittedName>
</protein>
<organism evidence="2 3">
    <name type="scientific">Neorhizobium alkalisoli</name>
    <dbReference type="NCBI Taxonomy" id="528178"/>
    <lineage>
        <taxon>Bacteria</taxon>
        <taxon>Pseudomonadati</taxon>
        <taxon>Pseudomonadota</taxon>
        <taxon>Alphaproteobacteria</taxon>
        <taxon>Hyphomicrobiales</taxon>
        <taxon>Rhizobiaceae</taxon>
        <taxon>Rhizobium/Agrobacterium group</taxon>
        <taxon>Neorhizobium</taxon>
    </lineage>
</organism>
<dbReference type="Proteomes" id="UP000320653">
    <property type="component" value="Unassembled WGS sequence"/>
</dbReference>
<dbReference type="RefSeq" id="WP_145639139.1">
    <property type="nucleotide sequence ID" value="NZ_VIWP01000004.1"/>
</dbReference>
<evidence type="ECO:0000313" key="2">
    <source>
        <dbReference type="EMBL" id="TWF53372.1"/>
    </source>
</evidence>
<reference evidence="2 3" key="1">
    <citation type="submission" date="2019-06" db="EMBL/GenBank/DDBJ databases">
        <title>Sorghum-associated microbial communities from plants grown in Nebraska, USA.</title>
        <authorList>
            <person name="Schachtman D."/>
        </authorList>
    </citation>
    <scope>NUCLEOTIDE SEQUENCE [LARGE SCALE GENOMIC DNA]</scope>
    <source>
        <strain evidence="2 3">1225</strain>
    </source>
</reference>
<keyword evidence="1" id="KW-0732">Signal</keyword>
<keyword evidence="3" id="KW-1185">Reference proteome</keyword>
<evidence type="ECO:0000313" key="3">
    <source>
        <dbReference type="Proteomes" id="UP000320653"/>
    </source>
</evidence>
<gene>
    <name evidence="2" type="ORF">FHW37_104651</name>
</gene>